<evidence type="ECO:0000313" key="2">
    <source>
        <dbReference type="Proteomes" id="UP001519328"/>
    </source>
</evidence>
<evidence type="ECO:0000313" key="1">
    <source>
        <dbReference type="EMBL" id="MBP1950661.1"/>
    </source>
</evidence>
<organism evidence="1 2">
    <name type="scientific">Virgibacillus litoralis</name>
    <dbReference type="NCBI Taxonomy" id="578221"/>
    <lineage>
        <taxon>Bacteria</taxon>
        <taxon>Bacillati</taxon>
        <taxon>Bacillota</taxon>
        <taxon>Bacilli</taxon>
        <taxon>Bacillales</taxon>
        <taxon>Bacillaceae</taxon>
        <taxon>Virgibacillus</taxon>
    </lineage>
</organism>
<dbReference type="Proteomes" id="UP001519328">
    <property type="component" value="Unassembled WGS sequence"/>
</dbReference>
<sequence length="34" mass="4029">MLVYMLADKHALYKRVEDIPLSHFEHIAFQPAML</sequence>
<name>A0ABS4HIB5_9BACI</name>
<reference evidence="1 2" key="1">
    <citation type="submission" date="2021-03" db="EMBL/GenBank/DDBJ databases">
        <title>Genomic Encyclopedia of Type Strains, Phase IV (KMG-IV): sequencing the most valuable type-strain genomes for metagenomic binning, comparative biology and taxonomic classification.</title>
        <authorList>
            <person name="Goeker M."/>
        </authorList>
    </citation>
    <scope>NUCLEOTIDE SEQUENCE [LARGE SCALE GENOMIC DNA]</scope>
    <source>
        <strain evidence="1 2">DSM 21085</strain>
    </source>
</reference>
<accession>A0ABS4HIB5</accession>
<dbReference type="EMBL" id="JAGGKK010000026">
    <property type="protein sequence ID" value="MBP1950661.1"/>
    <property type="molecule type" value="Genomic_DNA"/>
</dbReference>
<proteinExistence type="predicted"/>
<keyword evidence="2" id="KW-1185">Reference proteome</keyword>
<comment type="caution">
    <text evidence="1">The sequence shown here is derived from an EMBL/GenBank/DDBJ whole genome shotgun (WGS) entry which is preliminary data.</text>
</comment>
<protein>
    <submittedName>
        <fullName evidence="1">Uncharacterized protein</fullName>
    </submittedName>
</protein>
<gene>
    <name evidence="1" type="ORF">J2Z82_003621</name>
</gene>